<organism evidence="6 7">
    <name type="scientific">Pseudoalteromonas phage J2-1</name>
    <dbReference type="NCBI Taxonomy" id="2023998"/>
    <lineage>
        <taxon>Viruses</taxon>
        <taxon>Duplodnaviria</taxon>
        <taxon>Heunggongvirae</taxon>
        <taxon>Uroviricota</taxon>
        <taxon>Caudoviricetes</taxon>
        <taxon>Qingdaovirus</taxon>
        <taxon>Qingdaovirus J21</taxon>
    </lineage>
</organism>
<dbReference type="InterPro" id="IPR035421">
    <property type="entry name" value="Terminase_6C"/>
</dbReference>
<dbReference type="KEGG" id="vg:54981705"/>
<dbReference type="RefSeq" id="YP_009791523.1">
    <property type="nucleotide sequence ID" value="NC_047839.1"/>
</dbReference>
<dbReference type="Gene3D" id="3.40.50.300">
    <property type="entry name" value="P-loop containing nucleotide triphosphate hydrolases"/>
    <property type="match status" value="1"/>
</dbReference>
<dbReference type="Proteomes" id="UP000222256">
    <property type="component" value="Segment"/>
</dbReference>
<name>A0A223LHC5_9CAUD</name>
<evidence type="ECO:0000259" key="5">
    <source>
        <dbReference type="Pfam" id="PF17289"/>
    </source>
</evidence>
<dbReference type="InterPro" id="IPR027417">
    <property type="entry name" value="P-loop_NTPase"/>
</dbReference>
<keyword evidence="7" id="KW-1185">Reference proteome</keyword>
<keyword evidence="1" id="KW-1188">Viral release from host cell</keyword>
<dbReference type="GeneID" id="54981705"/>
<dbReference type="GO" id="GO:0005524">
    <property type="term" value="F:ATP binding"/>
    <property type="evidence" value="ECO:0007669"/>
    <property type="project" value="UniProtKB-KW"/>
</dbReference>
<evidence type="ECO:0000256" key="4">
    <source>
        <dbReference type="ARBA" id="ARBA00023219"/>
    </source>
</evidence>
<keyword evidence="3" id="KW-0067">ATP-binding</keyword>
<reference evidence="6 7" key="1">
    <citation type="submission" date="2017-06" db="EMBL/GenBank/DDBJ databases">
        <title>A Novel Lytic Pseudoalteromonas phage Isolated from Qingdao coast of China.</title>
        <authorList>
            <person name="Li H."/>
        </authorList>
    </citation>
    <scope>NUCLEOTIDE SEQUENCE [LARGE SCALE GENOMIC DNA]</scope>
</reference>
<evidence type="ECO:0000313" key="6">
    <source>
        <dbReference type="EMBL" id="ASU03382.1"/>
    </source>
</evidence>
<keyword evidence="2" id="KW-0547">Nucleotide-binding</keyword>
<feature type="domain" description="Terminase large subunit gp17-like C-terminal" evidence="5">
    <location>
        <begin position="183"/>
        <end position="350"/>
    </location>
</feature>
<dbReference type="Pfam" id="PF17289">
    <property type="entry name" value="Terminase_6C"/>
    <property type="match status" value="1"/>
</dbReference>
<evidence type="ECO:0000313" key="7">
    <source>
        <dbReference type="Proteomes" id="UP000222256"/>
    </source>
</evidence>
<keyword evidence="4" id="KW-0231">Viral genome packaging</keyword>
<evidence type="ECO:0000256" key="3">
    <source>
        <dbReference type="ARBA" id="ARBA00022840"/>
    </source>
</evidence>
<evidence type="ECO:0000256" key="1">
    <source>
        <dbReference type="ARBA" id="ARBA00022612"/>
    </source>
</evidence>
<evidence type="ECO:0000256" key="2">
    <source>
        <dbReference type="ARBA" id="ARBA00022741"/>
    </source>
</evidence>
<sequence>MIIGYGAELSRVYFDEFQRQSEYCFDVIRSRLRSKAKVKSCARMTLNPDGGHFVYDWVKPFLNEEGYPDKELACKIRYFVMVGGVLHSDWDREELKKKFPDKNAKTYTLIPSTIEDNKILQDLEIDYKSSLDSLPEAKRKQLLLGCWHNTETGCMYFNREWLSPVDKLPANASRCRAWDLAGTEYDPSSPSGSYARNPDYTAGVLMSKSQESSLDKTWQYVVEDVVRERFSAAKVEDLIIKTAYEDKEQYGDSVVIYLPTDPNPASQRYIKGFISELTSLGFRATTTKTNKAKVDRFQPFSIAAETGLVKYVRADWNKDYFGELENFTGIPKDMRRSKDDMLDATSDAFSVLNSNKVIRAYSLPDTTSPTAYTSYRKSIR</sequence>
<dbReference type="Pfam" id="PF03237">
    <property type="entry name" value="Terminase_6N"/>
    <property type="match status" value="1"/>
</dbReference>
<proteinExistence type="predicted"/>
<accession>A0A223LHC5</accession>
<protein>
    <submittedName>
        <fullName evidence="6">Terminase large subunit</fullName>
    </submittedName>
</protein>
<dbReference type="EMBL" id="MF370964">
    <property type="protein sequence ID" value="ASU03382.1"/>
    <property type="molecule type" value="Genomic_DNA"/>
</dbReference>